<evidence type="ECO:0000313" key="4">
    <source>
        <dbReference type="EMBL" id="ACN84468.1"/>
    </source>
</evidence>
<dbReference type="PROSITE" id="PS51257">
    <property type="entry name" value="PROKAR_LIPOPROTEIN"/>
    <property type="match status" value="1"/>
</dbReference>
<reference evidence="4 5" key="1">
    <citation type="journal article" date="2009" name="PLoS ONE">
        <title>Genome sequence of the pathogenic intestinal spirochete Brachyspira hyodysenteriae reveals adaptations to its lifestyle in the porcine large intestine.</title>
        <authorList>
            <person name="Bellgard M.I."/>
            <person name="Wanchanthuek P."/>
            <person name="La T."/>
            <person name="Ryan K."/>
            <person name="Moolhuijzen P."/>
            <person name="Albertyn Z."/>
            <person name="Shaban B."/>
            <person name="Motro Y."/>
            <person name="Dunn D.S."/>
            <person name="Schibeci D."/>
            <person name="Hunter A."/>
            <person name="Barrero R."/>
            <person name="Phillips N.D."/>
            <person name="Hampson D.J."/>
        </authorList>
    </citation>
    <scope>NUCLEOTIDE SEQUENCE [LARGE SCALE GENOMIC DNA]</scope>
    <source>
        <strain evidence="5">ATCC 49526 / WA1</strain>
    </source>
</reference>
<evidence type="ECO:0000259" key="3">
    <source>
        <dbReference type="SMART" id="SM00062"/>
    </source>
</evidence>
<feature type="domain" description="Solute-binding protein family 3/N-terminal" evidence="3">
    <location>
        <begin position="45"/>
        <end position="261"/>
    </location>
</feature>
<dbReference type="GeneID" id="63963160"/>
<gene>
    <name evidence="4" type="ordered locus">BHWA1_02008</name>
</gene>
<dbReference type="RefSeq" id="WP_012671507.1">
    <property type="nucleotide sequence ID" value="NC_012225.1"/>
</dbReference>
<dbReference type="KEGG" id="bhy:BHWA1_02008"/>
<proteinExistence type="predicted"/>
<dbReference type="PANTHER" id="PTHR35936:SF17">
    <property type="entry name" value="ARGININE-BINDING EXTRACELLULAR PROTEIN ARTP"/>
    <property type="match status" value="1"/>
</dbReference>
<dbReference type="SUPFAM" id="SSF53850">
    <property type="entry name" value="Periplasmic binding protein-like II"/>
    <property type="match status" value="1"/>
</dbReference>
<dbReference type="Gene3D" id="3.40.190.10">
    <property type="entry name" value="Periplasmic binding protein-like II"/>
    <property type="match status" value="2"/>
</dbReference>
<dbReference type="AlphaFoldDB" id="A0A3B6VIR2"/>
<organism evidence="4 5">
    <name type="scientific">Brachyspira hyodysenteriae (strain ATCC 49526 / WA1)</name>
    <dbReference type="NCBI Taxonomy" id="565034"/>
    <lineage>
        <taxon>Bacteria</taxon>
        <taxon>Pseudomonadati</taxon>
        <taxon>Spirochaetota</taxon>
        <taxon>Spirochaetia</taxon>
        <taxon>Brachyspirales</taxon>
        <taxon>Brachyspiraceae</taxon>
        <taxon>Brachyspira</taxon>
    </lineage>
</organism>
<dbReference type="InterPro" id="IPR001638">
    <property type="entry name" value="Solute-binding_3/MltF_N"/>
</dbReference>
<dbReference type="EMBL" id="CP001357">
    <property type="protein sequence ID" value="ACN84468.1"/>
    <property type="molecule type" value="Genomic_DNA"/>
</dbReference>
<evidence type="ECO:0000256" key="1">
    <source>
        <dbReference type="ARBA" id="ARBA00022729"/>
    </source>
</evidence>
<sequence length="261" mass="29534">MKKIIIFILFSLISFTSCRNYSNTNNSENIVTNEIQMNNNYSNETLRVGIYIYDYPMLHLSNDNVGGFDYDLMKKIADMSGFKIQFIPMQFDDLITALRIKDIDIIIAAMSITEERKKLVNFSDSYLTAGQSIVVNKENTNIITTNDLIGKTVGAIKNTVSDLTASKIEGIHKVERFDIAGSAFLSLKTGKIDAMVVDKLTCINYLQYDKDLKIVETIEFPEIGYGIAVRKEDNILLNKINSGLKEIKDNGTYQKLVDKYL</sequence>
<dbReference type="STRING" id="565034.BHWA1_02008"/>
<dbReference type="Pfam" id="PF00497">
    <property type="entry name" value="SBP_bac_3"/>
    <property type="match status" value="1"/>
</dbReference>
<keyword evidence="1 2" id="KW-0732">Signal</keyword>
<evidence type="ECO:0000313" key="5">
    <source>
        <dbReference type="Proteomes" id="UP000001803"/>
    </source>
</evidence>
<evidence type="ECO:0000256" key="2">
    <source>
        <dbReference type="SAM" id="SignalP"/>
    </source>
</evidence>
<feature type="signal peptide" evidence="2">
    <location>
        <begin position="1"/>
        <end position="19"/>
    </location>
</feature>
<keyword evidence="5" id="KW-1185">Reference proteome</keyword>
<name>A0A3B6VIR2_BRAHW</name>
<dbReference type="Proteomes" id="UP000001803">
    <property type="component" value="Chromosome"/>
</dbReference>
<protein>
    <submittedName>
        <fullName evidence="4">Extracellular solute-binding protein, family 3</fullName>
    </submittedName>
</protein>
<dbReference type="PANTHER" id="PTHR35936">
    <property type="entry name" value="MEMBRANE-BOUND LYTIC MUREIN TRANSGLYCOSYLASE F"/>
    <property type="match status" value="1"/>
</dbReference>
<feature type="chain" id="PRO_5017390053" evidence="2">
    <location>
        <begin position="20"/>
        <end position="261"/>
    </location>
</feature>
<accession>A0A3B6VIR2</accession>
<dbReference type="SMART" id="SM00062">
    <property type="entry name" value="PBPb"/>
    <property type="match status" value="1"/>
</dbReference>